<dbReference type="Proteomes" id="UP000318864">
    <property type="component" value="Unassembled WGS sequence"/>
</dbReference>
<accession>A0A4S3TN55</accession>
<gene>
    <name evidence="1" type="ORF">D8Y22_06645</name>
</gene>
<reference evidence="1 2" key="1">
    <citation type="submission" date="2018-10" db="EMBL/GenBank/DDBJ databases">
        <title>Natronolimnobius sp. XQ-INN 246 isolated from Inner Mongolia Autonomous Region of China.</title>
        <authorList>
            <person name="Xue Q."/>
        </authorList>
    </citation>
    <scope>NUCLEOTIDE SEQUENCE [LARGE SCALE GENOMIC DNA]</scope>
    <source>
        <strain evidence="1 2">XQ-INN 246</strain>
    </source>
</reference>
<dbReference type="AlphaFoldDB" id="A0A4S3TN55"/>
<sequence>MTAARYKVFGVYVSEPVFDALEEYLYEEAGVLELEEYFAASTDSISEGDPGADATDALVADLVESFADCYDAAAFDSARSVDPDAFALVQLAAEPTRVSALRERFQAAGTIQETDLRTVQTAILEAYLIEESSIAV</sequence>
<evidence type="ECO:0000313" key="2">
    <source>
        <dbReference type="Proteomes" id="UP000318864"/>
    </source>
</evidence>
<protein>
    <submittedName>
        <fullName evidence="1">Uncharacterized protein</fullName>
    </submittedName>
</protein>
<keyword evidence="2" id="KW-1185">Reference proteome</keyword>
<name>A0A4S3TN55_9EURY</name>
<proteinExistence type="predicted"/>
<dbReference type="EMBL" id="RBZW01000018">
    <property type="protein sequence ID" value="THE65606.1"/>
    <property type="molecule type" value="Genomic_DNA"/>
</dbReference>
<evidence type="ECO:0000313" key="1">
    <source>
        <dbReference type="EMBL" id="THE65606.1"/>
    </source>
</evidence>
<comment type="caution">
    <text evidence="1">The sequence shown here is derived from an EMBL/GenBank/DDBJ whole genome shotgun (WGS) entry which is preliminary data.</text>
</comment>
<dbReference type="OrthoDB" id="202451at2157"/>
<organism evidence="1 2">
    <name type="scientific">Salinadaptatus halalkaliphilus</name>
    <dbReference type="NCBI Taxonomy" id="2419781"/>
    <lineage>
        <taxon>Archaea</taxon>
        <taxon>Methanobacteriati</taxon>
        <taxon>Methanobacteriota</taxon>
        <taxon>Stenosarchaea group</taxon>
        <taxon>Halobacteria</taxon>
        <taxon>Halobacteriales</taxon>
        <taxon>Natrialbaceae</taxon>
        <taxon>Salinadaptatus</taxon>
    </lineage>
</organism>
<dbReference type="RefSeq" id="WP_141463923.1">
    <property type="nucleotide sequence ID" value="NZ_RBZW01000018.1"/>
</dbReference>